<name>A0A1B2M1X6_9GAMM</name>
<dbReference type="AlphaFoldDB" id="A0A1B2M1X6"/>
<evidence type="ECO:0000313" key="2">
    <source>
        <dbReference type="Proteomes" id="UP000093391"/>
    </source>
</evidence>
<accession>A0A1B2M1X6</accession>
<keyword evidence="2" id="KW-1185">Reference proteome</keyword>
<dbReference type="EMBL" id="CP016895">
    <property type="protein sequence ID" value="AOA59196.2"/>
    <property type="molecule type" value="Genomic_DNA"/>
</dbReference>
<dbReference type="Proteomes" id="UP000093391">
    <property type="component" value="Chromosome"/>
</dbReference>
<evidence type="ECO:0000313" key="1">
    <source>
        <dbReference type="EMBL" id="AOA59196.2"/>
    </source>
</evidence>
<gene>
    <name evidence="1" type="ORF">BFG52_13085</name>
</gene>
<dbReference type="KEGG" id="ala:BFG52_13085"/>
<proteinExistence type="predicted"/>
<sequence length="76" mass="8654">MHTTWISCQLRLNRAVQRVGLAVARPEDVTLGHGCRAEVMRLAIIRFFFIIHDVAVADIMTKQCLQDDQVVMTKLC</sequence>
<reference evidence="1 2" key="1">
    <citation type="submission" date="2016-08" db="EMBL/GenBank/DDBJ databases">
        <authorList>
            <person name="Seilhamer J.J."/>
        </authorList>
    </citation>
    <scope>NUCLEOTIDE SEQUENCE [LARGE SCALE GENOMIC DNA]</scope>
    <source>
        <strain evidence="1 2">BRTC-1</strain>
    </source>
</reference>
<organism evidence="1 2">
    <name type="scientific">Acinetobacter larvae</name>
    <dbReference type="NCBI Taxonomy" id="1789224"/>
    <lineage>
        <taxon>Bacteria</taxon>
        <taxon>Pseudomonadati</taxon>
        <taxon>Pseudomonadota</taxon>
        <taxon>Gammaproteobacteria</taxon>
        <taxon>Moraxellales</taxon>
        <taxon>Moraxellaceae</taxon>
        <taxon>Acinetobacter</taxon>
    </lineage>
</organism>
<protein>
    <submittedName>
        <fullName evidence="1">Uncharacterized protein</fullName>
    </submittedName>
</protein>